<dbReference type="RefSeq" id="WP_306868578.1">
    <property type="nucleotide sequence ID" value="NZ_JAUSRB010000002.1"/>
</dbReference>
<dbReference type="Pfam" id="PF01636">
    <property type="entry name" value="APH"/>
    <property type="match status" value="1"/>
</dbReference>
<evidence type="ECO:0000313" key="4">
    <source>
        <dbReference type="Proteomes" id="UP001230426"/>
    </source>
</evidence>
<dbReference type="PANTHER" id="PTHR21064">
    <property type="entry name" value="AMINOGLYCOSIDE PHOSPHOTRANSFERASE DOMAIN-CONTAINING PROTEIN-RELATED"/>
    <property type="match status" value="1"/>
</dbReference>
<feature type="domain" description="Aminoglycoside phosphotransferase" evidence="2">
    <location>
        <begin position="51"/>
        <end position="286"/>
    </location>
</feature>
<proteinExistence type="inferred from homology"/>
<dbReference type="InterPro" id="IPR002575">
    <property type="entry name" value="Aminoglycoside_PTrfase"/>
</dbReference>
<dbReference type="SUPFAM" id="SSF56112">
    <property type="entry name" value="Protein kinase-like (PK-like)"/>
    <property type="match status" value="1"/>
</dbReference>
<name>A0ABT9RED1_9ACTN</name>
<dbReference type="PANTHER" id="PTHR21064:SF6">
    <property type="entry name" value="AMINOGLYCOSIDE PHOSPHOTRANSFERASE DOMAIN-CONTAINING PROTEIN"/>
    <property type="match status" value="1"/>
</dbReference>
<keyword evidence="3" id="KW-0418">Kinase</keyword>
<gene>
    <name evidence="3" type="ORF">J2S55_006453</name>
</gene>
<reference evidence="3 4" key="1">
    <citation type="submission" date="2023-07" db="EMBL/GenBank/DDBJ databases">
        <title>Sequencing the genomes of 1000 actinobacteria strains.</title>
        <authorList>
            <person name="Klenk H.-P."/>
        </authorList>
    </citation>
    <scope>NUCLEOTIDE SEQUENCE [LARGE SCALE GENOMIC DNA]</scope>
    <source>
        <strain evidence="3 4">DSM 44109</strain>
    </source>
</reference>
<dbReference type="InterPro" id="IPR011009">
    <property type="entry name" value="Kinase-like_dom_sf"/>
</dbReference>
<accession>A0ABT9RED1</accession>
<evidence type="ECO:0000313" key="3">
    <source>
        <dbReference type="EMBL" id="MDP9867187.1"/>
    </source>
</evidence>
<organism evidence="3 4">
    <name type="scientific">Streptosporangium brasiliense</name>
    <dbReference type="NCBI Taxonomy" id="47480"/>
    <lineage>
        <taxon>Bacteria</taxon>
        <taxon>Bacillati</taxon>
        <taxon>Actinomycetota</taxon>
        <taxon>Actinomycetes</taxon>
        <taxon>Streptosporangiales</taxon>
        <taxon>Streptosporangiaceae</taxon>
        <taxon>Streptosporangium</taxon>
    </lineage>
</organism>
<dbReference type="Gene3D" id="3.90.1200.10">
    <property type="match status" value="1"/>
</dbReference>
<dbReference type="Proteomes" id="UP001230426">
    <property type="component" value="Unassembled WGS sequence"/>
</dbReference>
<comment type="caution">
    <text evidence="3">The sequence shown here is derived from an EMBL/GenBank/DDBJ whole genome shotgun (WGS) entry which is preliminary data.</text>
</comment>
<dbReference type="InterPro" id="IPR050249">
    <property type="entry name" value="Pseudomonas-type_ThrB"/>
</dbReference>
<dbReference type="EMBL" id="JAUSRB010000002">
    <property type="protein sequence ID" value="MDP9867187.1"/>
    <property type="molecule type" value="Genomic_DNA"/>
</dbReference>
<keyword evidence="3" id="KW-0808">Transferase</keyword>
<evidence type="ECO:0000259" key="2">
    <source>
        <dbReference type="Pfam" id="PF01636"/>
    </source>
</evidence>
<comment type="similarity">
    <text evidence="1">Belongs to the pseudomonas-type ThrB family.</text>
</comment>
<evidence type="ECO:0000256" key="1">
    <source>
        <dbReference type="ARBA" id="ARBA00038240"/>
    </source>
</evidence>
<protein>
    <submittedName>
        <fullName evidence="3">Ser/Thr protein kinase RdoA (MazF antagonist)</fullName>
    </submittedName>
</protein>
<sequence>MQAHDLSAGGDVQAHDLSAGGDVLARVHEAARAAVRIHGLPDAEVTLVNVSENATYRVDDPATGARSILRVHRLGYHATPAILSELAWLEALREEAGIRTPRVLPAPDGSRVLTVPGPQPRDCVMFEFLPGTEPPQDRLVPGFERLGAITARMHRHARSWPRPTGFTRFHWDYDAALGARSRWGRWQDGVGMDPQARAVLERLDGELRARLRRFGRGAGRYGLIHADLRLANLLVVGDGPPSVIDFDDCGFGWYLYDLAAALSFIEHHPQVPEMVDSWVRGYRTVLDLPAEDEAEIWTFIMFRRLLLVAWIGTHTGVDIAAELGAGYTEGTCELAERFLSGGGGGGRRRPPLPATSL</sequence>
<keyword evidence="4" id="KW-1185">Reference proteome</keyword>
<dbReference type="GO" id="GO:0016301">
    <property type="term" value="F:kinase activity"/>
    <property type="evidence" value="ECO:0007669"/>
    <property type="project" value="UniProtKB-KW"/>
</dbReference>